<proteinExistence type="predicted"/>
<name>A0ABW3M691_9PSEU</name>
<evidence type="ECO:0000313" key="2">
    <source>
        <dbReference type="Proteomes" id="UP001597045"/>
    </source>
</evidence>
<evidence type="ECO:0000313" key="1">
    <source>
        <dbReference type="EMBL" id="MFD1045124.1"/>
    </source>
</evidence>
<gene>
    <name evidence="1" type="ORF">ACFQ1S_05730</name>
</gene>
<dbReference type="Proteomes" id="UP001597045">
    <property type="component" value="Unassembled WGS sequence"/>
</dbReference>
<sequence length="144" mass="15885">MRQVATFGVQPEEPTRMLGMSFVGGWLPGDSVHSPDRRPWVVERVAAAVYWKCHSWPEVTRTGQAADLRPQLPGRPRILVTCLMIAVDPDKAVCVTDYQGATICRLMPLACRSKSANRPGMSSVRKCSPWIRSSGNDSHGRALP</sequence>
<organism evidence="1 2">
    <name type="scientific">Kibdelosporangium lantanae</name>
    <dbReference type="NCBI Taxonomy" id="1497396"/>
    <lineage>
        <taxon>Bacteria</taxon>
        <taxon>Bacillati</taxon>
        <taxon>Actinomycetota</taxon>
        <taxon>Actinomycetes</taxon>
        <taxon>Pseudonocardiales</taxon>
        <taxon>Pseudonocardiaceae</taxon>
        <taxon>Kibdelosporangium</taxon>
    </lineage>
</organism>
<protein>
    <submittedName>
        <fullName evidence="1">Uncharacterized protein</fullName>
    </submittedName>
</protein>
<reference evidence="2" key="1">
    <citation type="journal article" date="2019" name="Int. J. Syst. Evol. Microbiol.">
        <title>The Global Catalogue of Microorganisms (GCM) 10K type strain sequencing project: providing services to taxonomists for standard genome sequencing and annotation.</title>
        <authorList>
            <consortium name="The Broad Institute Genomics Platform"/>
            <consortium name="The Broad Institute Genome Sequencing Center for Infectious Disease"/>
            <person name="Wu L."/>
            <person name="Ma J."/>
        </authorList>
    </citation>
    <scope>NUCLEOTIDE SEQUENCE [LARGE SCALE GENOMIC DNA]</scope>
    <source>
        <strain evidence="2">JCM 31486</strain>
    </source>
</reference>
<comment type="caution">
    <text evidence="1">The sequence shown here is derived from an EMBL/GenBank/DDBJ whole genome shotgun (WGS) entry which is preliminary data.</text>
</comment>
<dbReference type="EMBL" id="JBHTIS010000212">
    <property type="protein sequence ID" value="MFD1045124.1"/>
    <property type="molecule type" value="Genomic_DNA"/>
</dbReference>
<keyword evidence="2" id="KW-1185">Reference proteome</keyword>
<accession>A0ABW3M691</accession>